<evidence type="ECO:0000259" key="2">
    <source>
        <dbReference type="PROSITE" id="PS50157"/>
    </source>
</evidence>
<comment type="caution">
    <text evidence="3">The sequence shown here is derived from an EMBL/GenBank/DDBJ whole genome shotgun (WGS) entry which is preliminary data.</text>
</comment>
<reference evidence="3" key="1">
    <citation type="journal article" date="2023" name="Science">
        <title>Elucidation of the pathway for biosynthesis of saponin adjuvants from the soapbark tree.</title>
        <authorList>
            <person name="Reed J."/>
            <person name="Orme A."/>
            <person name="El-Demerdash A."/>
            <person name="Owen C."/>
            <person name="Martin L.B.B."/>
            <person name="Misra R.C."/>
            <person name="Kikuchi S."/>
            <person name="Rejzek M."/>
            <person name="Martin A.C."/>
            <person name="Harkess A."/>
            <person name="Leebens-Mack J."/>
            <person name="Louveau T."/>
            <person name="Stephenson M.J."/>
            <person name="Osbourn A."/>
        </authorList>
    </citation>
    <scope>NUCLEOTIDE SEQUENCE</scope>
    <source>
        <strain evidence="3">S10</strain>
    </source>
</reference>
<proteinExistence type="predicted"/>
<gene>
    <name evidence="3" type="ORF">O6P43_003197</name>
</gene>
<dbReference type="GO" id="GO:0008270">
    <property type="term" value="F:zinc ion binding"/>
    <property type="evidence" value="ECO:0007669"/>
    <property type="project" value="UniProtKB-KW"/>
</dbReference>
<keyword evidence="4" id="KW-1185">Reference proteome</keyword>
<feature type="domain" description="C2H2-type" evidence="2">
    <location>
        <begin position="35"/>
        <end position="62"/>
    </location>
</feature>
<accession>A0AAD7QFE6</accession>
<dbReference type="KEGG" id="qsa:O6P43_003197"/>
<protein>
    <submittedName>
        <fullName evidence="3">Zinc finger, C2H</fullName>
    </submittedName>
</protein>
<name>A0AAD7QFE6_QUISA</name>
<evidence type="ECO:0000256" key="1">
    <source>
        <dbReference type="PROSITE-ProRule" id="PRU00042"/>
    </source>
</evidence>
<evidence type="ECO:0000313" key="3">
    <source>
        <dbReference type="EMBL" id="KAJ7979846.1"/>
    </source>
</evidence>
<organism evidence="3 4">
    <name type="scientific">Quillaja saponaria</name>
    <name type="common">Soap bark tree</name>
    <dbReference type="NCBI Taxonomy" id="32244"/>
    <lineage>
        <taxon>Eukaryota</taxon>
        <taxon>Viridiplantae</taxon>
        <taxon>Streptophyta</taxon>
        <taxon>Embryophyta</taxon>
        <taxon>Tracheophyta</taxon>
        <taxon>Spermatophyta</taxon>
        <taxon>Magnoliopsida</taxon>
        <taxon>eudicotyledons</taxon>
        <taxon>Gunneridae</taxon>
        <taxon>Pentapetalae</taxon>
        <taxon>rosids</taxon>
        <taxon>fabids</taxon>
        <taxon>Fabales</taxon>
        <taxon>Quillajaceae</taxon>
        <taxon>Quillaja</taxon>
    </lineage>
</organism>
<dbReference type="PROSITE" id="PS00028">
    <property type="entry name" value="ZINC_FINGER_C2H2_1"/>
    <property type="match status" value="1"/>
</dbReference>
<sequence length="207" mass="23784">MAANNGWNLMQGPDDQHIPSYAYRNQNPQNTIQLVACRICNRVFLSNQELINHIEDHIQRQEINSRRQHNKLLKSNPIMSNQGQLMFSNTYRPNLGFRPTMVSRREINAFPGGAQQRTVAPALPRIRQIQPQQPPQVASSARNNVVVAPQQIRAVQPAVQQFRQRVMLEELPSYDGTKPYINMMEKPLKKARMDVGDEHNLDLTLKL</sequence>
<keyword evidence="1" id="KW-0862">Zinc</keyword>
<dbReference type="InterPro" id="IPR013087">
    <property type="entry name" value="Znf_C2H2_type"/>
</dbReference>
<dbReference type="AlphaFoldDB" id="A0AAD7QFE6"/>
<dbReference type="EMBL" id="JARAOO010000002">
    <property type="protein sequence ID" value="KAJ7979846.1"/>
    <property type="molecule type" value="Genomic_DNA"/>
</dbReference>
<evidence type="ECO:0000313" key="4">
    <source>
        <dbReference type="Proteomes" id="UP001163823"/>
    </source>
</evidence>
<dbReference type="Proteomes" id="UP001163823">
    <property type="component" value="Chromosome 2"/>
</dbReference>
<dbReference type="PROSITE" id="PS50157">
    <property type="entry name" value="ZINC_FINGER_C2H2_2"/>
    <property type="match status" value="1"/>
</dbReference>
<keyword evidence="1" id="KW-0479">Metal-binding</keyword>
<keyword evidence="1" id="KW-0863">Zinc-finger</keyword>